<proteinExistence type="predicted"/>
<evidence type="ECO:0000313" key="1">
    <source>
        <dbReference type="EMBL" id="ELR70235.1"/>
    </source>
</evidence>
<accession>L8JN35</accession>
<name>L8JN35_9BACT</name>
<evidence type="ECO:0000313" key="2">
    <source>
        <dbReference type="Proteomes" id="UP000011135"/>
    </source>
</evidence>
<protein>
    <submittedName>
        <fullName evidence="1">Uncharacterized protein</fullName>
    </submittedName>
</protein>
<keyword evidence="2" id="KW-1185">Reference proteome</keyword>
<dbReference type="AlphaFoldDB" id="L8JN35"/>
<dbReference type="Proteomes" id="UP000011135">
    <property type="component" value="Unassembled WGS sequence"/>
</dbReference>
<dbReference type="EMBL" id="AMZN01000055">
    <property type="protein sequence ID" value="ELR70235.1"/>
    <property type="molecule type" value="Genomic_DNA"/>
</dbReference>
<comment type="caution">
    <text evidence="1">The sequence shown here is derived from an EMBL/GenBank/DDBJ whole genome shotgun (WGS) entry which is preliminary data.</text>
</comment>
<organism evidence="1 2">
    <name type="scientific">Fulvivirga imtechensis AK7</name>
    <dbReference type="NCBI Taxonomy" id="1237149"/>
    <lineage>
        <taxon>Bacteria</taxon>
        <taxon>Pseudomonadati</taxon>
        <taxon>Bacteroidota</taxon>
        <taxon>Cytophagia</taxon>
        <taxon>Cytophagales</taxon>
        <taxon>Fulvivirgaceae</taxon>
        <taxon>Fulvivirga</taxon>
    </lineage>
</organism>
<sequence>MEKRPACSKKFANLIKKAPPTTATGGDEKGLTHTTYLMKV</sequence>
<gene>
    <name evidence="1" type="ORF">C900_03920</name>
</gene>
<reference evidence="1 2" key="1">
    <citation type="submission" date="2012-12" db="EMBL/GenBank/DDBJ databases">
        <title>Genome assembly of Fulvivirga imtechensis AK7.</title>
        <authorList>
            <person name="Nupur N."/>
            <person name="Khatri I."/>
            <person name="Kumar R."/>
            <person name="Subramanian S."/>
            <person name="Pinnaka A."/>
        </authorList>
    </citation>
    <scope>NUCLEOTIDE SEQUENCE [LARGE SCALE GENOMIC DNA]</scope>
    <source>
        <strain evidence="1 2">AK7</strain>
    </source>
</reference>